<reference evidence="3" key="1">
    <citation type="submission" date="2023-08" db="EMBL/GenBank/DDBJ databases">
        <authorList>
            <person name="Audoor S."/>
            <person name="Bilcke G."/>
        </authorList>
    </citation>
    <scope>NUCLEOTIDE SEQUENCE</scope>
</reference>
<dbReference type="GO" id="GO:0003677">
    <property type="term" value="F:DNA binding"/>
    <property type="evidence" value="ECO:0007669"/>
    <property type="project" value="InterPro"/>
</dbReference>
<feature type="compositionally biased region" description="Basic residues" evidence="2">
    <location>
        <begin position="400"/>
        <end position="416"/>
    </location>
</feature>
<feature type="region of interest" description="Disordered" evidence="2">
    <location>
        <begin position="182"/>
        <end position="277"/>
    </location>
</feature>
<feature type="compositionally biased region" description="Low complexity" evidence="2">
    <location>
        <begin position="303"/>
        <end position="326"/>
    </location>
</feature>
<evidence type="ECO:0000313" key="4">
    <source>
        <dbReference type="Proteomes" id="UP001295423"/>
    </source>
</evidence>
<dbReference type="PRINTS" id="PR00929">
    <property type="entry name" value="ATHOOK"/>
</dbReference>
<feature type="compositionally biased region" description="Basic and acidic residues" evidence="2">
    <location>
        <begin position="209"/>
        <end position="219"/>
    </location>
</feature>
<accession>A0AAD2FSQ9</accession>
<keyword evidence="4" id="KW-1185">Reference proteome</keyword>
<feature type="region of interest" description="Disordered" evidence="2">
    <location>
        <begin position="1"/>
        <end position="66"/>
    </location>
</feature>
<keyword evidence="1" id="KW-0175">Coiled coil</keyword>
<dbReference type="Proteomes" id="UP001295423">
    <property type="component" value="Unassembled WGS sequence"/>
</dbReference>
<gene>
    <name evidence="3" type="ORF">CYCCA115_LOCUS13390</name>
</gene>
<feature type="compositionally biased region" description="Polar residues" evidence="2">
    <location>
        <begin position="476"/>
        <end position="487"/>
    </location>
</feature>
<evidence type="ECO:0000256" key="1">
    <source>
        <dbReference type="SAM" id="Coils"/>
    </source>
</evidence>
<protein>
    <submittedName>
        <fullName evidence="3">Uncharacterized protein</fullName>
    </submittedName>
</protein>
<dbReference type="AlphaFoldDB" id="A0AAD2FSQ9"/>
<comment type="caution">
    <text evidence="3">The sequence shown here is derived from an EMBL/GenBank/DDBJ whole genome shotgun (WGS) entry which is preliminary data.</text>
</comment>
<dbReference type="SMART" id="SM00384">
    <property type="entry name" value="AT_hook"/>
    <property type="match status" value="3"/>
</dbReference>
<evidence type="ECO:0000256" key="2">
    <source>
        <dbReference type="SAM" id="MobiDB-lite"/>
    </source>
</evidence>
<name>A0AAD2FSQ9_9STRA</name>
<feature type="compositionally biased region" description="Basic residues" evidence="2">
    <location>
        <begin position="456"/>
        <end position="469"/>
    </location>
</feature>
<evidence type="ECO:0000313" key="3">
    <source>
        <dbReference type="EMBL" id="CAJ1952101.1"/>
    </source>
</evidence>
<feature type="compositionally biased region" description="Low complexity" evidence="2">
    <location>
        <begin position="13"/>
        <end position="26"/>
    </location>
</feature>
<organism evidence="3 4">
    <name type="scientific">Cylindrotheca closterium</name>
    <dbReference type="NCBI Taxonomy" id="2856"/>
    <lineage>
        <taxon>Eukaryota</taxon>
        <taxon>Sar</taxon>
        <taxon>Stramenopiles</taxon>
        <taxon>Ochrophyta</taxon>
        <taxon>Bacillariophyta</taxon>
        <taxon>Bacillariophyceae</taxon>
        <taxon>Bacillariophycidae</taxon>
        <taxon>Bacillariales</taxon>
        <taxon>Bacillariaceae</taxon>
        <taxon>Cylindrotheca</taxon>
    </lineage>
</organism>
<feature type="coiled-coil region" evidence="1">
    <location>
        <begin position="537"/>
        <end position="566"/>
    </location>
</feature>
<dbReference type="InterPro" id="IPR017956">
    <property type="entry name" value="AT_hook_DNA-bd_motif"/>
</dbReference>
<sequence>MGNSTAVRQLRRASTASASSSDSSDSLQDDPQIMQQMSDVGDGDGDVTSASPTISPRRSARKKQAPRRLLNQALVGDKVIESKFDECCGLDQPGRNVVLDEEFIAQREEEENGNEIFRYFLKPAGWKCSISNKLDSSYIYLAEGETTMTAEEGVTMFHSYKDIWRKWKSDAEFRKIFRGDYRPPPREKIFPPRRLGRDHPGNPGLSSTRRPDAEAEVSKPKSNSTSYATPKRHLKRGRPPSSSKKLPAKRPKSKSTNDDTLFASRAEGNIGSQTSDCSSIDSMELAAALGGYRGSPGLALGDTTKAAPTAHTTPTAAAAATTAATAKRPRGRPPNSSSKAAAEQSKSNSRDDDLSSQSSKAEGNLEATVSDCPSIDSMELAAALGGHAPNEAAPETSATPKKKRGRPPSSSKKRSSAKQSKSKSTSGDRSVPPQAESPAIGDGMKKVAPKADTTPKRKHGRHSSSKKPQAKQSKSTDGYTLVESQPESPKGDDSPSIESMGDAHGVGGHDVPPAPMASVSVPQKELSEPSPAERKRFLKLQNEKIMLEMELENERLKQELAKWRKENGGS</sequence>
<feature type="region of interest" description="Disordered" evidence="2">
    <location>
        <begin position="298"/>
        <end position="536"/>
    </location>
</feature>
<dbReference type="EMBL" id="CAKOGP040001798">
    <property type="protein sequence ID" value="CAJ1952101.1"/>
    <property type="molecule type" value="Genomic_DNA"/>
</dbReference>
<feature type="compositionally biased region" description="Low complexity" evidence="2">
    <location>
        <begin position="335"/>
        <end position="347"/>
    </location>
</feature>
<feature type="compositionally biased region" description="Basic and acidic residues" evidence="2">
    <location>
        <begin position="525"/>
        <end position="536"/>
    </location>
</feature>
<proteinExistence type="predicted"/>
<feature type="compositionally biased region" description="Basic and acidic residues" evidence="2">
    <location>
        <begin position="182"/>
        <end position="200"/>
    </location>
</feature>